<gene>
    <name evidence="12" type="ORF">M413DRAFT_438720</name>
</gene>
<dbReference type="CDD" id="cd00593">
    <property type="entry name" value="RIBOc"/>
    <property type="match status" value="2"/>
</dbReference>
<proteinExistence type="inferred from homology"/>
<dbReference type="CDD" id="cd18034">
    <property type="entry name" value="DEXHc_dicer"/>
    <property type="match status" value="1"/>
</dbReference>
<comment type="similarity">
    <text evidence="6">Belongs to the helicase family. Dicer subfamily.</text>
</comment>
<keyword evidence="13" id="KW-1185">Reference proteome</keyword>
<feature type="domain" description="Helicase ATP-binding" evidence="9">
    <location>
        <begin position="32"/>
        <end position="207"/>
    </location>
</feature>
<evidence type="ECO:0000259" key="8">
    <source>
        <dbReference type="PROSITE" id="PS50142"/>
    </source>
</evidence>
<dbReference type="SMART" id="SM00490">
    <property type="entry name" value="HELICc"/>
    <property type="match status" value="1"/>
</dbReference>
<dbReference type="Pfam" id="PF00636">
    <property type="entry name" value="Ribonuclease_3"/>
    <property type="match status" value="2"/>
</dbReference>
<name>A0A0C3D086_HEBCY</name>
<dbReference type="Pfam" id="PF00270">
    <property type="entry name" value="DEAD"/>
    <property type="match status" value="1"/>
</dbReference>
<feature type="domain" description="Dicer dsRNA-binding fold" evidence="11">
    <location>
        <begin position="564"/>
        <end position="664"/>
    </location>
</feature>
<evidence type="ECO:0000259" key="9">
    <source>
        <dbReference type="PROSITE" id="PS51192"/>
    </source>
</evidence>
<dbReference type="OrthoDB" id="416741at2759"/>
<evidence type="ECO:0008006" key="14">
    <source>
        <dbReference type="Google" id="ProtNLM"/>
    </source>
</evidence>
<evidence type="ECO:0000256" key="7">
    <source>
        <dbReference type="SAM" id="MobiDB-lite"/>
    </source>
</evidence>
<dbReference type="Proteomes" id="UP000053424">
    <property type="component" value="Unassembled WGS sequence"/>
</dbReference>
<dbReference type="STRING" id="686832.A0A0C3D086"/>
<dbReference type="InterPro" id="IPR038248">
    <property type="entry name" value="Dicer_dimer_sf"/>
</dbReference>
<dbReference type="SUPFAM" id="SSF69065">
    <property type="entry name" value="RNase III domain-like"/>
    <property type="match status" value="2"/>
</dbReference>
<organism evidence="12 13">
    <name type="scientific">Hebeloma cylindrosporum</name>
    <dbReference type="NCBI Taxonomy" id="76867"/>
    <lineage>
        <taxon>Eukaryota</taxon>
        <taxon>Fungi</taxon>
        <taxon>Dikarya</taxon>
        <taxon>Basidiomycota</taxon>
        <taxon>Agaricomycotina</taxon>
        <taxon>Agaricomycetes</taxon>
        <taxon>Agaricomycetidae</taxon>
        <taxon>Agaricales</taxon>
        <taxon>Agaricineae</taxon>
        <taxon>Hymenogastraceae</taxon>
        <taxon>Hebeloma</taxon>
    </lineage>
</organism>
<dbReference type="SMART" id="SM00535">
    <property type="entry name" value="RIBOc"/>
    <property type="match status" value="2"/>
</dbReference>
<keyword evidence="2" id="KW-0547">Nucleotide-binding</keyword>
<dbReference type="Gene3D" id="3.40.50.300">
    <property type="entry name" value="P-loop containing nucleotide triphosphate hydrolases"/>
    <property type="match status" value="2"/>
</dbReference>
<dbReference type="PANTHER" id="PTHR14950:SF37">
    <property type="entry name" value="ENDORIBONUCLEASE DICER"/>
    <property type="match status" value="1"/>
</dbReference>
<dbReference type="InterPro" id="IPR011545">
    <property type="entry name" value="DEAD/DEAH_box_helicase_dom"/>
</dbReference>
<dbReference type="InterPro" id="IPR005034">
    <property type="entry name" value="Dicer_dimerisation"/>
</dbReference>
<feature type="domain" description="RNase III" evidence="8">
    <location>
        <begin position="953"/>
        <end position="1095"/>
    </location>
</feature>
<evidence type="ECO:0000313" key="12">
    <source>
        <dbReference type="EMBL" id="KIM49536.1"/>
    </source>
</evidence>
<dbReference type="GO" id="GO:0005634">
    <property type="term" value="C:nucleus"/>
    <property type="evidence" value="ECO:0007669"/>
    <property type="project" value="TreeGrafter"/>
</dbReference>
<evidence type="ECO:0000256" key="6">
    <source>
        <dbReference type="PROSITE-ProRule" id="PRU00657"/>
    </source>
</evidence>
<dbReference type="SMART" id="SM00487">
    <property type="entry name" value="DEXDc"/>
    <property type="match status" value="1"/>
</dbReference>
<feature type="domain" description="Helicase C-terminal" evidence="10">
    <location>
        <begin position="377"/>
        <end position="543"/>
    </location>
</feature>
<keyword evidence="3" id="KW-0378">Hydrolase</keyword>
<dbReference type="PROSITE" id="PS51327">
    <property type="entry name" value="DICER_DSRBF"/>
    <property type="match status" value="1"/>
</dbReference>
<dbReference type="InterPro" id="IPR036389">
    <property type="entry name" value="RNase_III_sf"/>
</dbReference>
<dbReference type="InterPro" id="IPR000999">
    <property type="entry name" value="RNase_III_dom"/>
</dbReference>
<dbReference type="GO" id="GO:0005524">
    <property type="term" value="F:ATP binding"/>
    <property type="evidence" value="ECO:0007669"/>
    <property type="project" value="UniProtKB-KW"/>
</dbReference>
<dbReference type="PANTHER" id="PTHR14950">
    <property type="entry name" value="DICER-RELATED"/>
    <property type="match status" value="1"/>
</dbReference>
<keyword evidence="6" id="KW-0694">RNA-binding</keyword>
<dbReference type="PROSITE" id="PS51194">
    <property type="entry name" value="HELICASE_CTER"/>
    <property type="match status" value="1"/>
</dbReference>
<evidence type="ECO:0000256" key="4">
    <source>
        <dbReference type="ARBA" id="ARBA00022806"/>
    </source>
</evidence>
<dbReference type="GO" id="GO:0005737">
    <property type="term" value="C:cytoplasm"/>
    <property type="evidence" value="ECO:0007669"/>
    <property type="project" value="TreeGrafter"/>
</dbReference>
<evidence type="ECO:0000259" key="11">
    <source>
        <dbReference type="PROSITE" id="PS51327"/>
    </source>
</evidence>
<dbReference type="HOGENOM" id="CLU_000907_4_0_1"/>
<dbReference type="GO" id="GO:0003723">
    <property type="term" value="F:RNA binding"/>
    <property type="evidence" value="ECO:0007669"/>
    <property type="project" value="UniProtKB-UniRule"/>
</dbReference>
<dbReference type="InterPro" id="IPR027417">
    <property type="entry name" value="P-loop_NTPase"/>
</dbReference>
<dbReference type="GO" id="GO:0030422">
    <property type="term" value="P:siRNA processing"/>
    <property type="evidence" value="ECO:0007669"/>
    <property type="project" value="TreeGrafter"/>
</dbReference>
<evidence type="ECO:0000256" key="2">
    <source>
        <dbReference type="ARBA" id="ARBA00022741"/>
    </source>
</evidence>
<dbReference type="Pfam" id="PF03368">
    <property type="entry name" value="Dicer_dimer"/>
    <property type="match status" value="1"/>
</dbReference>
<dbReference type="PROSITE" id="PS50142">
    <property type="entry name" value="RNASE_3_2"/>
    <property type="match status" value="2"/>
</dbReference>
<dbReference type="GO" id="GO:0004386">
    <property type="term" value="F:helicase activity"/>
    <property type="evidence" value="ECO:0007669"/>
    <property type="project" value="UniProtKB-KW"/>
</dbReference>
<evidence type="ECO:0000259" key="10">
    <source>
        <dbReference type="PROSITE" id="PS51194"/>
    </source>
</evidence>
<dbReference type="EMBL" id="KN831768">
    <property type="protein sequence ID" value="KIM49536.1"/>
    <property type="molecule type" value="Genomic_DNA"/>
</dbReference>
<keyword evidence="5" id="KW-0067">ATP-binding</keyword>
<sequence length="1448" mass="163538">MAMLDRVAAIHSDSVMPHGLGGLVPHQYQSEVFVRAQKANVIAALPTGSGKTLISVLLMRWIASQEQSKGKIVAFLVPKVTLVEQQWRYIQQKTSLRVAKLHGALDLDLSDRSGWKKRFETHDVFVMTAQIFLNILTHSLWKMDKVSLMIFDECHHARKNHPYNGILREYFQLDPSDKRPKIFGMTASPIWNVKNPLGSLSDLESNMNAKVIAVVEHVQELNEHSPKAKEIIKEYPLAPEEYNYSSPTIYQCLKVVDNSVWDDLEIPWRQIDNRYWVTFYNLGPYCASMFLFHEIQYYLERFLIENKQKILDDLSHSVEIEDVITSTSLPSKRIPDELHFIIDILQDFQAFFPGKITSSTSPIPVSNLAWCTPKLKVLVDILLEHHSPSFQGIIFVEQRHDAYTLSKVLNLLPELQGRIRSAFLVGQGVNADGVSTRTDSYEGDPIKLFRDHALNILIATSVAEEGLDFPECDLVVRFDPVQHMVGYLQSRGRARKQASTFIVMIPKGDTLQLERYQTLQQKEPEVARVYQTRHAVADEEDVDDDMDETDPVDLAARERYVVPSTGAVLSYDNSLSLLNHLCSLIPRDAFTPIHKPKYTGEFEQTLHLPRALPLSPQDLTFTGPLRRSKREAKRAAAFMAVKRLKELDVFDEYLLPLAKYADGEEEEVRSITGDGKLKRQIPPPIMSAHVRDPWYIGQTLWSHTILVENAAIASLITSTVLPPQDFVIEGSNVQMLPAALLEFDADQEHEQRLAMHQFTRCGVWYNNTSRPFSSPFSFYLVPITPDRLPDFEAIQCLLSYPEGNGDWSKISEEDYDKLMVICRPQFGSIHILRRIREDLTPLSTPLPGSREATSPTYHEYWTKKWSRKNRQVVLPTNGPVLETFRFQRSNIGTFLFDSSPSHSPIHIARDGRLLPQASCAWLPISHSIRRAFEVLPVLCHRITSGYRARCARYELNLPPSISTNFIIEAFTIPAASFPFSNQRMETLGDAVLQLCTTVHLLNRYPNRHEGQLTKLRQQVVSNRYLMYRALDLGLEQFLNSEIGNVSKWRYTSPDDALPYQHGTARLSRVVTREYPRRSLQDCMEALVGACFLAGGIPLALQGGTALGLEFGGPLPWFIRYHRIPVPTIIAPAFAALEENLNYKFRHNHLVMESLTHPSFTFSDVPSYQRLEFLGDAVLDLFVVKYLFDKFPSATSHQLAFPRTKAICNQTLAYLAVKKLSLHKMMLMNSMDLNIAVDRSVSVLDSLSADEIVKNGWKYDPPKALSDLFESVVGAVLVDSGYDYEKTAAVLEYVMEDVLEVLSPSLAKDPVSELMEWAASTGCTRIAIKPMVKKTELRERDGVAVLVHGKLVVGPIVSSSLNIARFAAAERALTKLRDPASEMNLANLCDCALAMSIDGCPPASPFVVDSTEPTGDISSTDDEDAEDIDEVAEFLIEDTTEDDQEKVAI</sequence>
<dbReference type="InterPro" id="IPR001650">
    <property type="entry name" value="Helicase_C-like"/>
</dbReference>
<dbReference type="InterPro" id="IPR014001">
    <property type="entry name" value="Helicase_ATP-bd"/>
</dbReference>
<dbReference type="PROSITE" id="PS00517">
    <property type="entry name" value="RNASE_3_1"/>
    <property type="match status" value="1"/>
</dbReference>
<dbReference type="Gene3D" id="3.30.160.380">
    <property type="entry name" value="Dicer dimerisation domain"/>
    <property type="match status" value="1"/>
</dbReference>
<accession>A0A0C3D086</accession>
<feature type="region of interest" description="Disordered" evidence="7">
    <location>
        <begin position="1404"/>
        <end position="1424"/>
    </location>
</feature>
<dbReference type="PROSITE" id="PS51192">
    <property type="entry name" value="HELICASE_ATP_BIND_1"/>
    <property type="match status" value="1"/>
</dbReference>
<dbReference type="Pfam" id="PF00271">
    <property type="entry name" value="Helicase_C"/>
    <property type="match status" value="1"/>
</dbReference>
<keyword evidence="1" id="KW-0677">Repeat</keyword>
<keyword evidence="4" id="KW-0347">Helicase</keyword>
<evidence type="ECO:0000256" key="5">
    <source>
        <dbReference type="ARBA" id="ARBA00022840"/>
    </source>
</evidence>
<reference evidence="13" key="2">
    <citation type="submission" date="2015-01" db="EMBL/GenBank/DDBJ databases">
        <title>Evolutionary Origins and Diversification of the Mycorrhizal Mutualists.</title>
        <authorList>
            <consortium name="DOE Joint Genome Institute"/>
            <consortium name="Mycorrhizal Genomics Consortium"/>
            <person name="Kohler A."/>
            <person name="Kuo A."/>
            <person name="Nagy L.G."/>
            <person name="Floudas D."/>
            <person name="Copeland A."/>
            <person name="Barry K.W."/>
            <person name="Cichocki N."/>
            <person name="Veneault-Fourrey C."/>
            <person name="LaButti K."/>
            <person name="Lindquist E.A."/>
            <person name="Lipzen A."/>
            <person name="Lundell T."/>
            <person name="Morin E."/>
            <person name="Murat C."/>
            <person name="Riley R."/>
            <person name="Ohm R."/>
            <person name="Sun H."/>
            <person name="Tunlid A."/>
            <person name="Henrissat B."/>
            <person name="Grigoriev I.V."/>
            <person name="Hibbett D.S."/>
            <person name="Martin F."/>
        </authorList>
    </citation>
    <scope>NUCLEOTIDE SEQUENCE [LARGE SCALE GENOMIC DNA]</scope>
    <source>
        <strain evidence="13">h7</strain>
    </source>
</reference>
<evidence type="ECO:0000256" key="3">
    <source>
        <dbReference type="ARBA" id="ARBA00022801"/>
    </source>
</evidence>
<dbReference type="SUPFAM" id="SSF52540">
    <property type="entry name" value="P-loop containing nucleoside triphosphate hydrolases"/>
    <property type="match status" value="1"/>
</dbReference>
<reference evidence="12 13" key="1">
    <citation type="submission" date="2014-04" db="EMBL/GenBank/DDBJ databases">
        <authorList>
            <consortium name="DOE Joint Genome Institute"/>
            <person name="Kuo A."/>
            <person name="Gay G."/>
            <person name="Dore J."/>
            <person name="Kohler A."/>
            <person name="Nagy L.G."/>
            <person name="Floudas D."/>
            <person name="Copeland A."/>
            <person name="Barry K.W."/>
            <person name="Cichocki N."/>
            <person name="Veneault-Fourrey C."/>
            <person name="LaButti K."/>
            <person name="Lindquist E.A."/>
            <person name="Lipzen A."/>
            <person name="Lundell T."/>
            <person name="Morin E."/>
            <person name="Murat C."/>
            <person name="Sun H."/>
            <person name="Tunlid A."/>
            <person name="Henrissat B."/>
            <person name="Grigoriev I.V."/>
            <person name="Hibbett D.S."/>
            <person name="Martin F."/>
            <person name="Nordberg H.P."/>
            <person name="Cantor M.N."/>
            <person name="Hua S.X."/>
        </authorList>
    </citation>
    <scope>NUCLEOTIDE SEQUENCE [LARGE SCALE GENOMIC DNA]</scope>
    <source>
        <strain evidence="13">h7</strain>
    </source>
</reference>
<dbReference type="Gene3D" id="1.10.1520.10">
    <property type="entry name" value="Ribonuclease III domain"/>
    <property type="match status" value="2"/>
</dbReference>
<protein>
    <recommendedName>
        <fullName evidence="14">Dicer-like protein 1</fullName>
    </recommendedName>
</protein>
<feature type="domain" description="RNase III" evidence="8">
    <location>
        <begin position="1133"/>
        <end position="1280"/>
    </location>
</feature>
<evidence type="ECO:0000256" key="1">
    <source>
        <dbReference type="ARBA" id="ARBA00022737"/>
    </source>
</evidence>
<dbReference type="SUPFAM" id="SSF54768">
    <property type="entry name" value="dsRNA-binding domain-like"/>
    <property type="match status" value="1"/>
</dbReference>
<evidence type="ECO:0000313" key="13">
    <source>
        <dbReference type="Proteomes" id="UP000053424"/>
    </source>
</evidence>
<dbReference type="GO" id="GO:0004525">
    <property type="term" value="F:ribonuclease III activity"/>
    <property type="evidence" value="ECO:0007669"/>
    <property type="project" value="InterPro"/>
</dbReference>